<feature type="transmembrane region" description="Helical" evidence="1">
    <location>
        <begin position="49"/>
        <end position="67"/>
    </location>
</feature>
<organism evidence="2 3">
    <name type="scientific">Helicobacter pylori</name>
    <name type="common">Campylobacter pylori</name>
    <dbReference type="NCBI Taxonomy" id="210"/>
    <lineage>
        <taxon>Bacteria</taxon>
        <taxon>Pseudomonadati</taxon>
        <taxon>Campylobacterota</taxon>
        <taxon>Epsilonproteobacteria</taxon>
        <taxon>Campylobacterales</taxon>
        <taxon>Helicobacteraceae</taxon>
        <taxon>Helicobacter</taxon>
    </lineage>
</organism>
<dbReference type="InterPro" id="IPR006481">
    <property type="entry name" value="Phage_lambda_GpS_holin"/>
</dbReference>
<protein>
    <submittedName>
        <fullName evidence="2">Phage holin family protein</fullName>
    </submittedName>
</protein>
<gene>
    <name evidence="2" type="ORF">RGC53_07805</name>
</gene>
<keyword evidence="1" id="KW-0472">Membrane</keyword>
<evidence type="ECO:0000256" key="1">
    <source>
        <dbReference type="SAM" id="Phobius"/>
    </source>
</evidence>
<feature type="transmembrane region" description="Helical" evidence="1">
    <location>
        <begin position="79"/>
        <end position="101"/>
    </location>
</feature>
<accession>A0AAW8XEY5</accession>
<sequence length="108" mass="12039">MQPHLIVLGFEVSKIIPYLLLLMIGLFVGVLYVFRSIKNEEFKNKSEKVIYIIQGMGSSMLITWISYEITDYFFNLPTSLSVAISGGVGYLGAESVSALALDSLKKRL</sequence>
<dbReference type="Pfam" id="PF05106">
    <property type="entry name" value="Phage_holin_3_1"/>
    <property type="match status" value="1"/>
</dbReference>
<feature type="transmembrane region" description="Helical" evidence="1">
    <location>
        <begin position="15"/>
        <end position="37"/>
    </location>
</feature>
<dbReference type="EMBL" id="JAVKQK010000037">
    <property type="protein sequence ID" value="MDU9790690.1"/>
    <property type="molecule type" value="Genomic_DNA"/>
</dbReference>
<reference evidence="2" key="1">
    <citation type="submission" date="2023-08" db="EMBL/GenBank/DDBJ databases">
        <title>First insite into the whole-genome sequence variations in clarithromycin resistant Helicobacter pylori clinical isolates in Russia.</title>
        <authorList>
            <person name="Starkova D.A."/>
            <person name="Svarval A.V."/>
            <person name="Polev D.E."/>
            <person name="Saitova A.T."/>
            <person name="Gladyshev N.S."/>
            <person name="Egorova S.A."/>
        </authorList>
    </citation>
    <scope>NUCLEOTIDE SEQUENCE</scope>
    <source>
        <strain evidence="2">HP96</strain>
    </source>
</reference>
<keyword evidence="1" id="KW-0812">Transmembrane</keyword>
<dbReference type="AlphaFoldDB" id="A0AAW8XEY5"/>
<dbReference type="Proteomes" id="UP001262343">
    <property type="component" value="Unassembled WGS sequence"/>
</dbReference>
<evidence type="ECO:0000313" key="2">
    <source>
        <dbReference type="EMBL" id="MDU9790690.1"/>
    </source>
</evidence>
<proteinExistence type="predicted"/>
<keyword evidence="1" id="KW-1133">Transmembrane helix</keyword>
<dbReference type="RefSeq" id="WP_316470538.1">
    <property type="nucleotide sequence ID" value="NZ_JAVKQK010000037.1"/>
</dbReference>
<name>A0AAW8XEY5_HELPX</name>
<comment type="caution">
    <text evidence="2">The sequence shown here is derived from an EMBL/GenBank/DDBJ whole genome shotgun (WGS) entry which is preliminary data.</text>
</comment>
<evidence type="ECO:0000313" key="3">
    <source>
        <dbReference type="Proteomes" id="UP001262343"/>
    </source>
</evidence>